<sequence length="97" mass="10977">MTKRNFIRHVVFFSAKDPKDIPTIVAGLWKLADIPHSTTFEICENTRVDALSGDVDVVVYAEFPDAEALAAYKAHPIYQESIDIVRPLRDMRVPADF</sequence>
<organism evidence="2">
    <name type="scientific">marine sediment metagenome</name>
    <dbReference type="NCBI Taxonomy" id="412755"/>
    <lineage>
        <taxon>unclassified sequences</taxon>
        <taxon>metagenomes</taxon>
        <taxon>ecological metagenomes</taxon>
    </lineage>
</organism>
<name>A0A0F9E0I5_9ZZZZ</name>
<dbReference type="SMART" id="SM00886">
    <property type="entry name" value="Dabb"/>
    <property type="match status" value="1"/>
</dbReference>
<evidence type="ECO:0000313" key="2">
    <source>
        <dbReference type="EMBL" id="KKL17623.1"/>
    </source>
</evidence>
<evidence type="ECO:0000259" key="1">
    <source>
        <dbReference type="PROSITE" id="PS51502"/>
    </source>
</evidence>
<dbReference type="Pfam" id="PF07876">
    <property type="entry name" value="Dabb"/>
    <property type="match status" value="1"/>
</dbReference>
<dbReference type="InterPro" id="IPR011008">
    <property type="entry name" value="Dimeric_a/b-barrel"/>
</dbReference>
<dbReference type="PROSITE" id="PS51502">
    <property type="entry name" value="S_R_A_B_BARREL"/>
    <property type="match status" value="1"/>
</dbReference>
<accession>A0A0F9E0I5</accession>
<proteinExistence type="predicted"/>
<protein>
    <recommendedName>
        <fullName evidence="1">Stress-response A/B barrel domain-containing protein</fullName>
    </recommendedName>
</protein>
<reference evidence="2" key="1">
    <citation type="journal article" date="2015" name="Nature">
        <title>Complex archaea that bridge the gap between prokaryotes and eukaryotes.</title>
        <authorList>
            <person name="Spang A."/>
            <person name="Saw J.H."/>
            <person name="Jorgensen S.L."/>
            <person name="Zaremba-Niedzwiedzka K."/>
            <person name="Martijn J."/>
            <person name="Lind A.E."/>
            <person name="van Eijk R."/>
            <person name="Schleper C."/>
            <person name="Guy L."/>
            <person name="Ettema T.J."/>
        </authorList>
    </citation>
    <scope>NUCLEOTIDE SEQUENCE</scope>
</reference>
<dbReference type="AlphaFoldDB" id="A0A0F9E0I5"/>
<gene>
    <name evidence="2" type="ORF">LCGC14_2483710</name>
</gene>
<dbReference type="SUPFAM" id="SSF54909">
    <property type="entry name" value="Dimeric alpha+beta barrel"/>
    <property type="match status" value="1"/>
</dbReference>
<comment type="caution">
    <text evidence="2">The sequence shown here is derived from an EMBL/GenBank/DDBJ whole genome shotgun (WGS) entry which is preliminary data.</text>
</comment>
<dbReference type="InterPro" id="IPR013097">
    <property type="entry name" value="Dabb"/>
</dbReference>
<dbReference type="Gene3D" id="3.30.70.100">
    <property type="match status" value="1"/>
</dbReference>
<feature type="domain" description="Stress-response A/B barrel" evidence="1">
    <location>
        <begin position="7"/>
        <end position="97"/>
    </location>
</feature>
<dbReference type="EMBL" id="LAZR01039187">
    <property type="protein sequence ID" value="KKL17623.1"/>
    <property type="molecule type" value="Genomic_DNA"/>
</dbReference>